<name>A0A399R6V7_9PROT</name>
<dbReference type="GO" id="GO:0009307">
    <property type="term" value="P:DNA restriction-modification system"/>
    <property type="evidence" value="ECO:0007669"/>
    <property type="project" value="InterPro"/>
</dbReference>
<proteinExistence type="predicted"/>
<keyword evidence="4" id="KW-1185">Reference proteome</keyword>
<evidence type="ECO:0000259" key="2">
    <source>
        <dbReference type="Pfam" id="PF09019"/>
    </source>
</evidence>
<dbReference type="SUPFAM" id="SSF52980">
    <property type="entry name" value="Restriction endonuclease-like"/>
    <property type="match status" value="1"/>
</dbReference>
<dbReference type="InterPro" id="IPR015109">
    <property type="entry name" value="Restrct_endonuc_II_EcoRII_C"/>
</dbReference>
<dbReference type="InterPro" id="IPR038365">
    <property type="entry name" value="EcoRII_C_sf"/>
</dbReference>
<evidence type="ECO:0000256" key="1">
    <source>
        <dbReference type="SAM" id="MobiDB-lite"/>
    </source>
</evidence>
<dbReference type="Proteomes" id="UP000266385">
    <property type="component" value="Unassembled WGS sequence"/>
</dbReference>
<feature type="domain" description="Restriction endonuclease type II EcoRII C-terminal" evidence="2">
    <location>
        <begin position="85"/>
        <end position="226"/>
    </location>
</feature>
<sequence length="243" mass="27920">MKSGSELFKDGKANMPSKAEVSEQAIDRVFSSEPRLTDIKANFSHLVQEVERVAYEIYLESESRVYSELLDEFVGDGSNRIINEDKFIVLNQFFTSLSNSRKSRAGDTFELNIKNMLERLNYPFVHQAKLGDDRPDYIMPTQSHYEALPADCIIFTCKRTLKERWKQIVSEGSTGTTFFLATIDEKISGSGLKNMASKNVQVVVPRKLKHDKYSEYLNVISFEDFIEDHLDPGVERWKKRGIL</sequence>
<accession>A0A399R6V7</accession>
<dbReference type="AlphaFoldDB" id="A0A399R6V7"/>
<dbReference type="GO" id="GO:0009036">
    <property type="term" value="F:type II site-specific deoxyribonuclease activity"/>
    <property type="evidence" value="ECO:0007669"/>
    <property type="project" value="InterPro"/>
</dbReference>
<comment type="caution">
    <text evidence="3">The sequence shown here is derived from an EMBL/GenBank/DDBJ whole genome shotgun (WGS) entry which is preliminary data.</text>
</comment>
<dbReference type="OrthoDB" id="9797574at2"/>
<dbReference type="RefSeq" id="WP_119377212.1">
    <property type="nucleotide sequence ID" value="NZ_QWFX01000014.1"/>
</dbReference>
<dbReference type="EMBL" id="QWFX01000014">
    <property type="protein sequence ID" value="RIJ27098.1"/>
    <property type="molecule type" value="Genomic_DNA"/>
</dbReference>
<organism evidence="3 4">
    <name type="scientific">Henriciella mobilis</name>
    <dbReference type="NCBI Taxonomy" id="2305467"/>
    <lineage>
        <taxon>Bacteria</taxon>
        <taxon>Pseudomonadati</taxon>
        <taxon>Pseudomonadota</taxon>
        <taxon>Alphaproteobacteria</taxon>
        <taxon>Hyphomonadales</taxon>
        <taxon>Hyphomonadaceae</taxon>
        <taxon>Henriciella</taxon>
    </lineage>
</organism>
<dbReference type="InterPro" id="IPR011335">
    <property type="entry name" value="Restrct_endonuc-II-like"/>
</dbReference>
<reference evidence="3 4" key="1">
    <citation type="submission" date="2018-08" db="EMBL/GenBank/DDBJ databases">
        <title>Henriciella mobilis sp. nov., isolated from seawater.</title>
        <authorList>
            <person name="Cheng H."/>
            <person name="Wu Y.-H."/>
            <person name="Xu X.-W."/>
            <person name="Guo L.-L."/>
        </authorList>
    </citation>
    <scope>NUCLEOTIDE SEQUENCE [LARGE SCALE GENOMIC DNA]</scope>
    <source>
        <strain evidence="3 4">JN25</strain>
    </source>
</reference>
<protein>
    <recommendedName>
        <fullName evidence="2">Restriction endonuclease type II EcoRII C-terminal domain-containing protein</fullName>
    </recommendedName>
</protein>
<dbReference type="Gene3D" id="3.40.91.80">
    <property type="match status" value="1"/>
</dbReference>
<evidence type="ECO:0000313" key="4">
    <source>
        <dbReference type="Proteomes" id="UP000266385"/>
    </source>
</evidence>
<dbReference type="Pfam" id="PF09019">
    <property type="entry name" value="EcoRII-C"/>
    <property type="match status" value="1"/>
</dbReference>
<feature type="region of interest" description="Disordered" evidence="1">
    <location>
        <begin position="1"/>
        <end position="20"/>
    </location>
</feature>
<dbReference type="GO" id="GO:0003677">
    <property type="term" value="F:DNA binding"/>
    <property type="evidence" value="ECO:0007669"/>
    <property type="project" value="InterPro"/>
</dbReference>
<gene>
    <name evidence="3" type="ORF">D1223_14785</name>
</gene>
<evidence type="ECO:0000313" key="3">
    <source>
        <dbReference type="EMBL" id="RIJ27098.1"/>
    </source>
</evidence>